<gene>
    <name evidence="6" type="primary">LOC106467729</name>
</gene>
<comment type="similarity">
    <text evidence="1">Belongs to the AB hydrolase superfamily.</text>
</comment>
<dbReference type="PRINTS" id="PR00111">
    <property type="entry name" value="ABHYDROLASE"/>
</dbReference>
<accession>A0ABM1BK36</accession>
<keyword evidence="5" id="KW-1185">Reference proteome</keyword>
<dbReference type="InterPro" id="IPR000073">
    <property type="entry name" value="AB_hydrolase_1"/>
</dbReference>
<dbReference type="PANTHER" id="PTHR43798:SF14">
    <property type="entry name" value="SERINE HYDROLASE-LIKE PROTEIN DDB_G0286239"/>
    <property type="match status" value="1"/>
</dbReference>
<dbReference type="SUPFAM" id="SSF53474">
    <property type="entry name" value="alpha/beta-Hydrolases"/>
    <property type="match status" value="1"/>
</dbReference>
<evidence type="ECO:0000256" key="3">
    <source>
        <dbReference type="SAM" id="Phobius"/>
    </source>
</evidence>
<evidence type="ECO:0000313" key="5">
    <source>
        <dbReference type="Proteomes" id="UP000694941"/>
    </source>
</evidence>
<proteinExistence type="inferred from homology"/>
<evidence type="ECO:0000313" key="6">
    <source>
        <dbReference type="RefSeq" id="XP_013783557.2"/>
    </source>
</evidence>
<keyword evidence="3" id="KW-1133">Transmembrane helix</keyword>
<sequence length="308" mass="34946">MMGSEKQRKGPKEVQIPLPYGHMAAQEWGPPEGFPVLALHGWLDNGGSFDSLIPLLLPDLRIVALDFPGHGLSSHKPRGVIYEFAHFLVDIKRVVDFFSWKKFIIMGHSMGGGLGLLFASIYPVLVEKVISIDITKPVIVPDDDVAYQALHTIDQQLVFEKKQSPPVYTPDKALQRLINGLQNHVTEESAKLLMRRGTSRSSNKKGVIFNRDVSINNISVFSLTKQLHKSILENLNCELLIIKAKERFFYEDPVEIKEILDMYARNCKHFQYHEVEGTHFVHLNNPERVAPLINEFISKQSLNKDAKL</sequence>
<evidence type="ECO:0000256" key="2">
    <source>
        <dbReference type="ARBA" id="ARBA00022801"/>
    </source>
</evidence>
<organism evidence="5 6">
    <name type="scientific">Limulus polyphemus</name>
    <name type="common">Atlantic horseshoe crab</name>
    <dbReference type="NCBI Taxonomy" id="6850"/>
    <lineage>
        <taxon>Eukaryota</taxon>
        <taxon>Metazoa</taxon>
        <taxon>Ecdysozoa</taxon>
        <taxon>Arthropoda</taxon>
        <taxon>Chelicerata</taxon>
        <taxon>Merostomata</taxon>
        <taxon>Xiphosura</taxon>
        <taxon>Limulidae</taxon>
        <taxon>Limulus</taxon>
    </lineage>
</organism>
<keyword evidence="2" id="KW-0378">Hydrolase</keyword>
<name>A0ABM1BK36_LIMPO</name>
<evidence type="ECO:0000256" key="1">
    <source>
        <dbReference type="ARBA" id="ARBA00008645"/>
    </source>
</evidence>
<protein>
    <submittedName>
        <fullName evidence="6">Serine hydrolase-like protein</fullName>
    </submittedName>
</protein>
<feature type="transmembrane region" description="Helical" evidence="3">
    <location>
        <begin position="103"/>
        <end position="125"/>
    </location>
</feature>
<dbReference type="Gene3D" id="3.40.50.1820">
    <property type="entry name" value="alpha/beta hydrolase"/>
    <property type="match status" value="1"/>
</dbReference>
<dbReference type="Proteomes" id="UP000694941">
    <property type="component" value="Unplaced"/>
</dbReference>
<evidence type="ECO:0000259" key="4">
    <source>
        <dbReference type="Pfam" id="PF00561"/>
    </source>
</evidence>
<dbReference type="InterPro" id="IPR029058">
    <property type="entry name" value="AB_hydrolase_fold"/>
</dbReference>
<reference evidence="6" key="1">
    <citation type="submission" date="2025-08" db="UniProtKB">
        <authorList>
            <consortium name="RefSeq"/>
        </authorList>
    </citation>
    <scope>IDENTIFICATION</scope>
    <source>
        <tissue evidence="6">Muscle</tissue>
    </source>
</reference>
<keyword evidence="3" id="KW-0812">Transmembrane</keyword>
<feature type="domain" description="AB hydrolase-1" evidence="4">
    <location>
        <begin position="35"/>
        <end position="286"/>
    </location>
</feature>
<dbReference type="InterPro" id="IPR050266">
    <property type="entry name" value="AB_hydrolase_sf"/>
</dbReference>
<dbReference type="Pfam" id="PF00561">
    <property type="entry name" value="Abhydrolase_1"/>
    <property type="match status" value="1"/>
</dbReference>
<dbReference type="PANTHER" id="PTHR43798">
    <property type="entry name" value="MONOACYLGLYCEROL LIPASE"/>
    <property type="match status" value="1"/>
</dbReference>
<dbReference type="GeneID" id="106467729"/>
<keyword evidence="3" id="KW-0472">Membrane</keyword>
<dbReference type="RefSeq" id="XP_013783557.2">
    <property type="nucleotide sequence ID" value="XM_013928103.2"/>
</dbReference>